<dbReference type="InterPro" id="IPR007111">
    <property type="entry name" value="NACHT_NTPase"/>
</dbReference>
<dbReference type="InterPro" id="IPR058056">
    <property type="entry name" value="WH_TANC1/2"/>
</dbReference>
<keyword evidence="2" id="KW-0175">Coiled coil</keyword>
<dbReference type="Pfam" id="PF24883">
    <property type="entry name" value="NPHP3_N"/>
    <property type="match status" value="1"/>
</dbReference>
<comment type="caution">
    <text evidence="4">The sequence shown here is derived from an EMBL/GenBank/DDBJ whole genome shotgun (WGS) entry which is preliminary data.</text>
</comment>
<gene>
    <name evidence="4" type="ORF">PEVE_00023709</name>
</gene>
<dbReference type="Pfam" id="PF18738">
    <property type="entry name" value="HEPN_DZIP3"/>
    <property type="match status" value="1"/>
</dbReference>
<dbReference type="PANTHER" id="PTHR10039">
    <property type="entry name" value="AMELOGENIN"/>
    <property type="match status" value="1"/>
</dbReference>
<feature type="coiled-coil region" evidence="2">
    <location>
        <begin position="270"/>
        <end position="297"/>
    </location>
</feature>
<evidence type="ECO:0000256" key="2">
    <source>
        <dbReference type="SAM" id="Coils"/>
    </source>
</evidence>
<dbReference type="Gene3D" id="3.40.50.300">
    <property type="entry name" value="P-loop containing nucleotide triphosphate hydrolases"/>
    <property type="match status" value="1"/>
</dbReference>
<dbReference type="PROSITE" id="PS50837">
    <property type="entry name" value="NACHT"/>
    <property type="match status" value="1"/>
</dbReference>
<dbReference type="InterPro" id="IPR001680">
    <property type="entry name" value="WD40_rpt"/>
</dbReference>
<dbReference type="Pfam" id="PF25521">
    <property type="entry name" value="WHD_TANC1"/>
    <property type="match status" value="1"/>
</dbReference>
<dbReference type="EMBL" id="CALNXI010000315">
    <property type="protein sequence ID" value="CAH3024700.1"/>
    <property type="molecule type" value="Genomic_DNA"/>
</dbReference>
<keyword evidence="5" id="KW-1185">Reference proteome</keyword>
<dbReference type="PANTHER" id="PTHR10039:SF17">
    <property type="entry name" value="FUNGAL STAND N-TERMINAL GOODBYE DOMAIN-CONTAINING PROTEIN-RELATED"/>
    <property type="match status" value="1"/>
</dbReference>
<dbReference type="InterPro" id="IPR015943">
    <property type="entry name" value="WD40/YVTN_repeat-like_dom_sf"/>
</dbReference>
<proteinExistence type="predicted"/>
<feature type="domain" description="NACHT" evidence="3">
    <location>
        <begin position="342"/>
        <end position="489"/>
    </location>
</feature>
<dbReference type="Gene3D" id="2.130.10.10">
    <property type="entry name" value="YVTN repeat-like/Quinoprotein amine dehydrogenase"/>
    <property type="match status" value="2"/>
</dbReference>
<keyword evidence="1" id="KW-0677">Repeat</keyword>
<dbReference type="InterPro" id="IPR011047">
    <property type="entry name" value="Quinoprotein_ADH-like_sf"/>
</dbReference>
<dbReference type="SUPFAM" id="SSF50998">
    <property type="entry name" value="Quinoprotein alcohol dehydrogenase-like"/>
    <property type="match status" value="1"/>
</dbReference>
<dbReference type="SUPFAM" id="SSF69322">
    <property type="entry name" value="Tricorn protease domain 2"/>
    <property type="match status" value="1"/>
</dbReference>
<dbReference type="SUPFAM" id="SSF52540">
    <property type="entry name" value="P-loop containing nucleoside triphosphate hydrolases"/>
    <property type="match status" value="1"/>
</dbReference>
<evidence type="ECO:0000259" key="3">
    <source>
        <dbReference type="PROSITE" id="PS50837"/>
    </source>
</evidence>
<sequence>MATAARSPLASSPEKTNGSKLSRLLIDGGTTVLRNIFDRYHPPVNLASGLNANYSILNKLLRRRVLNKHQWEKLFPPPGGIPDSNTFDITLLFLLLTNICGLSPPALGWHAKPSPGDSSLEANLARVKFFRNELYGHVTSTGVDATSFSSFWQEISTTLHSLGLDQAQIDRLKAEHGGEQDYLDALIDWADSEEEIKTQLKDIHQTQLKLSKTVEDGTLKIEELRQSLSKTQDTVDEAVEIELKGQQEMRAAQSRLEGVCESQSKTSQAVDEIRESIQEVKQEVKSLTKKRNEQADEVLRTLVKSEFKGDIEFHANKFQEGTREWIFKSIEDWLDDRASPHRVMVISGNPGMGKTVISAVVSQRMQKAGRLSGSHFCQHNNSRYRDPRLMLQSLACHLCQAMPNYKNVLVEQLSRNLGKDLNNMGVEELFALLFKEPLSTVQDPERNTLIVIDGLDESEYQGRNELLQVIRNHFSMLPVWIRILITTRPERNITEALRHLKPIELEQKQEKNLNDIQTLFENQLSHKIGEENKHVLLKELVKKSEGLFIYAYFIVDFIQKNVSILAPDQLESVLPSGISSVYLSYFKRLENELCKELNADEEHFLRFLCALTAAREPLPEEFIAKILNPGGKSLTAQRKVKNAISSISTLLPVREGRLHFFHKSIKDWLIRCSPYEQHDFTVDEKEGHDVLSKLCASELDSIKRKGVHDRRRLTNTESYALHHGIQHMLQVVNDHDWADKSRTNSVTAEKIYKYATDLELIYGKLCVKSTTAIEDLYSVHTDNSSLLSEERDFVLTSLLSLLKRHSYVLVDHPHLFFQCLINEGIPDLSSSAAIILESSTPKIAYMKYLEREEEKGVDRARFYCSDKIVCFDVSPEMDYLVCECRDGNIYLWSLLTCNQIWVRPTLTKKVFYSGYPDNSAYRDGGHSLSYYRSVTFHPNGKFVLPGTLRYGYSILTGDREQLFLDSDCMFSNFVFCLEKKEILTDCQNKPDSLALWNMEDGKNVLDDIVGPWEGEVFSFTISEDGSVVAISYVNQGEINLLDPVNPRPPMRTIVHGRSVACGLMHFTSDKNTLVCGFLGITFRAHRDSYKGFFYGPPEFAILNANYESYFNHHLPKTFRLWPCHSSGTLDLQDFITQDKSCYWLREVDKVIPSSFLYAGSYIRFDDKSALVGSPASKYITMLNTDVASDSRNGGEVKEIACSLKGDTIYSTTSEFVKDSLDSSRKVTLVTAFRMSNREELNTIELPGSVSIFPTRDGVVLLKDDSAELWTFDMSKFLCYLPEVTRYDGHHFSISEERIARFYSNSSELNVFRSDPIGNRLWQRFLIQFLDVTSARSCKIISSLEIFLDRNEQLLSVPVCSNPSQGLLCTTTEKVTVSSWKNGVFLWERTCWTDSARVITAIKPQMLFSPKSDLVVTWNTLDEGHGLHILNADTGETLHVFLGDQTDIEIVDCKFLDDESLVCCSEDNFLRLYNLEAGDLLSVLDIGEQPFCLGACLYQPLVAIGLSGARTKFIQVQLPKETKKKESVSAEVTIDEKSYRIFKSTSPA</sequence>
<reference evidence="4 5" key="1">
    <citation type="submission" date="2022-05" db="EMBL/GenBank/DDBJ databases">
        <authorList>
            <consortium name="Genoscope - CEA"/>
            <person name="William W."/>
        </authorList>
    </citation>
    <scope>NUCLEOTIDE SEQUENCE [LARGE SCALE GENOMIC DNA]</scope>
</reference>
<dbReference type="SMART" id="SM00320">
    <property type="entry name" value="WD40"/>
    <property type="match status" value="2"/>
</dbReference>
<name>A0ABN8M9L1_9CNID</name>
<evidence type="ECO:0000256" key="1">
    <source>
        <dbReference type="ARBA" id="ARBA00022737"/>
    </source>
</evidence>
<accession>A0ABN8M9L1</accession>
<organism evidence="4 5">
    <name type="scientific">Porites evermanni</name>
    <dbReference type="NCBI Taxonomy" id="104178"/>
    <lineage>
        <taxon>Eukaryota</taxon>
        <taxon>Metazoa</taxon>
        <taxon>Cnidaria</taxon>
        <taxon>Anthozoa</taxon>
        <taxon>Hexacorallia</taxon>
        <taxon>Scleractinia</taxon>
        <taxon>Fungiina</taxon>
        <taxon>Poritidae</taxon>
        <taxon>Porites</taxon>
    </lineage>
</organism>
<protein>
    <recommendedName>
        <fullName evidence="3">NACHT domain-containing protein</fullName>
    </recommendedName>
</protein>
<evidence type="ECO:0000313" key="4">
    <source>
        <dbReference type="EMBL" id="CAH3024700.1"/>
    </source>
</evidence>
<dbReference type="InterPro" id="IPR056884">
    <property type="entry name" value="NPHP3-like_N"/>
</dbReference>
<dbReference type="Proteomes" id="UP001159427">
    <property type="component" value="Unassembled WGS sequence"/>
</dbReference>
<evidence type="ECO:0000313" key="5">
    <source>
        <dbReference type="Proteomes" id="UP001159427"/>
    </source>
</evidence>
<dbReference type="InterPro" id="IPR027417">
    <property type="entry name" value="P-loop_NTPase"/>
</dbReference>
<dbReference type="InterPro" id="IPR041249">
    <property type="entry name" value="HEPN_DZIP3"/>
</dbReference>